<evidence type="ECO:0000313" key="1">
    <source>
        <dbReference type="EMBL" id="ASC73929.1"/>
    </source>
</evidence>
<gene>
    <name evidence="1" type="ORF">XM38_049030</name>
</gene>
<dbReference type="Gene3D" id="6.10.250.870">
    <property type="match status" value="1"/>
</dbReference>
<dbReference type="Proteomes" id="UP000191901">
    <property type="component" value="Chromosome"/>
</dbReference>
<dbReference type="EMBL" id="CP021983">
    <property type="protein sequence ID" value="ASC73929.1"/>
    <property type="molecule type" value="Genomic_DNA"/>
</dbReference>
<reference evidence="1 2" key="1">
    <citation type="journal article" date="2016" name="Biochim. Biophys. Acta">
        <title>Characterization of red-shifted phycobilisomes isolated from the chlorophyll f-containing cyanobacterium Halomicronema hongdechloris.</title>
        <authorList>
            <person name="Li Y."/>
            <person name="Lin Y."/>
            <person name="Garvey C.J."/>
            <person name="Birch D."/>
            <person name="Corkery R.W."/>
            <person name="Loughlin P.C."/>
            <person name="Scheer H."/>
            <person name="Willows R.D."/>
            <person name="Chen M."/>
        </authorList>
    </citation>
    <scope>NUCLEOTIDE SEQUENCE [LARGE SCALE GENOMIC DNA]</scope>
    <source>
        <strain evidence="1 2">C2206</strain>
    </source>
</reference>
<dbReference type="STRING" id="1641165.XM38_19065"/>
<evidence type="ECO:0000313" key="2">
    <source>
        <dbReference type="Proteomes" id="UP000191901"/>
    </source>
</evidence>
<sequence>MSAETYLNHPTFGLLFRVCMANDSQELFATLYAQRLFFLVKSVPPDGVAFEPLGRADARLLLENRMRMLRRAGQYSEYDRLQKTYKQTFQ</sequence>
<proteinExistence type="predicted"/>
<keyword evidence="1" id="KW-0548">Nucleotidyltransferase</keyword>
<dbReference type="Gene3D" id="2.30.30.660">
    <property type="entry name" value="Protein of unknown function (DUF3539)"/>
    <property type="match status" value="1"/>
</dbReference>
<keyword evidence="1" id="KW-0808">Transferase</keyword>
<name>A0A1Z3HUF5_9CYAN</name>
<organism evidence="1 2">
    <name type="scientific">Halomicronema hongdechloris C2206</name>
    <dbReference type="NCBI Taxonomy" id="1641165"/>
    <lineage>
        <taxon>Bacteria</taxon>
        <taxon>Bacillati</taxon>
        <taxon>Cyanobacteriota</taxon>
        <taxon>Cyanophyceae</taxon>
        <taxon>Nodosilineales</taxon>
        <taxon>Nodosilineaceae</taxon>
        <taxon>Halomicronema</taxon>
    </lineage>
</organism>
<dbReference type="AlphaFoldDB" id="A0A1Z3HUF5"/>
<dbReference type="GO" id="GO:0016779">
    <property type="term" value="F:nucleotidyltransferase activity"/>
    <property type="evidence" value="ECO:0007669"/>
    <property type="project" value="UniProtKB-KW"/>
</dbReference>
<keyword evidence="2" id="KW-1185">Reference proteome</keyword>
<dbReference type="OrthoDB" id="531370at2"/>
<dbReference type="RefSeq" id="WP_080811771.1">
    <property type="nucleotide sequence ID" value="NZ_CP021983.2"/>
</dbReference>
<dbReference type="NCBIfam" id="NF045912">
    <property type="entry name" value="TransCoactPipX"/>
    <property type="match status" value="1"/>
</dbReference>
<accession>A0A1Z3HUF5</accession>
<dbReference type="Pfam" id="PF12058">
    <property type="entry name" value="PipX"/>
    <property type="match status" value="1"/>
</dbReference>
<dbReference type="KEGG" id="hhg:XM38_049030"/>
<protein>
    <submittedName>
        <fullName evidence="1">Protein-PII, uridylyltransferase</fullName>
    </submittedName>
</protein>
<dbReference type="InterPro" id="IPR021926">
    <property type="entry name" value="PipX"/>
</dbReference>